<keyword evidence="3" id="KW-0472">Membrane</keyword>
<feature type="non-terminal residue" evidence="4">
    <location>
        <position position="1"/>
    </location>
</feature>
<feature type="compositionally biased region" description="Acidic residues" evidence="2">
    <location>
        <begin position="161"/>
        <end position="171"/>
    </location>
</feature>
<feature type="compositionally biased region" description="Polar residues" evidence="2">
    <location>
        <begin position="184"/>
        <end position="207"/>
    </location>
</feature>
<feature type="transmembrane region" description="Helical" evidence="3">
    <location>
        <begin position="337"/>
        <end position="367"/>
    </location>
</feature>
<gene>
    <name evidence="4" type="ORF">AK812_SmicGene35602</name>
</gene>
<dbReference type="Proteomes" id="UP000186817">
    <property type="component" value="Unassembled WGS sequence"/>
</dbReference>
<feature type="coiled-coil region" evidence="1">
    <location>
        <begin position="42"/>
        <end position="90"/>
    </location>
</feature>
<organism evidence="4 5">
    <name type="scientific">Symbiodinium microadriaticum</name>
    <name type="common">Dinoflagellate</name>
    <name type="synonym">Zooxanthella microadriatica</name>
    <dbReference type="NCBI Taxonomy" id="2951"/>
    <lineage>
        <taxon>Eukaryota</taxon>
        <taxon>Sar</taxon>
        <taxon>Alveolata</taxon>
        <taxon>Dinophyceae</taxon>
        <taxon>Suessiales</taxon>
        <taxon>Symbiodiniaceae</taxon>
        <taxon>Symbiodinium</taxon>
    </lineage>
</organism>
<keyword evidence="5" id="KW-1185">Reference proteome</keyword>
<evidence type="ECO:0000313" key="5">
    <source>
        <dbReference type="Proteomes" id="UP000186817"/>
    </source>
</evidence>
<evidence type="ECO:0000313" key="4">
    <source>
        <dbReference type="EMBL" id="OLP83628.1"/>
    </source>
</evidence>
<proteinExistence type="predicted"/>
<reference evidence="4 5" key="1">
    <citation type="submission" date="2016-02" db="EMBL/GenBank/DDBJ databases">
        <title>Genome analysis of coral dinoflagellate symbionts highlights evolutionary adaptations to a symbiotic lifestyle.</title>
        <authorList>
            <person name="Aranda M."/>
            <person name="Li Y."/>
            <person name="Liew Y.J."/>
            <person name="Baumgarten S."/>
            <person name="Simakov O."/>
            <person name="Wilson M."/>
            <person name="Piel J."/>
            <person name="Ashoor H."/>
            <person name="Bougouffa S."/>
            <person name="Bajic V.B."/>
            <person name="Ryu T."/>
            <person name="Ravasi T."/>
            <person name="Bayer T."/>
            <person name="Micklem G."/>
            <person name="Kim H."/>
            <person name="Bhak J."/>
            <person name="Lajeunesse T.C."/>
            <person name="Voolstra C.R."/>
        </authorList>
    </citation>
    <scope>NUCLEOTIDE SEQUENCE [LARGE SCALE GENOMIC DNA]</scope>
    <source>
        <strain evidence="4 5">CCMP2467</strain>
    </source>
</reference>
<dbReference type="OrthoDB" id="9909019at2759"/>
<accession>A0A1Q9CL17</accession>
<dbReference type="AlphaFoldDB" id="A0A1Q9CL17"/>
<keyword evidence="1" id="KW-0175">Coiled coil</keyword>
<evidence type="ECO:0000256" key="1">
    <source>
        <dbReference type="SAM" id="Coils"/>
    </source>
</evidence>
<feature type="region of interest" description="Disordered" evidence="2">
    <location>
        <begin position="153"/>
        <end position="244"/>
    </location>
</feature>
<name>A0A1Q9CL17_SYMMI</name>
<protein>
    <submittedName>
        <fullName evidence="4">Uncharacterized protein</fullName>
    </submittedName>
</protein>
<sequence>DLAAARQLRDVAISAQKTAQDTLQFAQDTLQFVRTRWEEAAQAKDNEAAEKWEKKVERAEEKVERAEEKVETAEKKVDRAKVELDRAKHEVGKAIPAGRIKGMVKLRELRGHVSERVPSGTGKKAGGRLYCSKAGEPSKCFLSKEDSSEYYVEFAGSGPDDQGDGEAEEDSDHGFSFSDERSNAKFNFSPRQGGISSMATSAPSNAAPSVLGKGDRDPLDLEMQPLTGVNGNGEEKSPSHPGKQVWPSRNKFFCRGTMMTGLDLYPGSLLFVLHLGPVAQVFPHLWREGCYALPLATLADLLASDSGRRTKLAGGTDKSSCVVATDGAGVGQRNYHFFFGFVTSAVALESLVLCLAMMVLPVLFWFLNSENFELAVDGMIHVSSGALQPVFYALIALLGKVADGEETIVVLGSHIVCSSVLDSEVYHVFLIATKRTTKEFRRNLSNIAEERREALGSSILYCPQIHWALVDPRDVIRVDEAPPPTPNNFCTDELGGERSGWVCW</sequence>
<feature type="transmembrane region" description="Helical" evidence="3">
    <location>
        <begin position="379"/>
        <end position="402"/>
    </location>
</feature>
<keyword evidence="3" id="KW-1133">Transmembrane helix</keyword>
<evidence type="ECO:0000256" key="2">
    <source>
        <dbReference type="SAM" id="MobiDB-lite"/>
    </source>
</evidence>
<feature type="transmembrane region" description="Helical" evidence="3">
    <location>
        <begin position="408"/>
        <end position="432"/>
    </location>
</feature>
<comment type="caution">
    <text evidence="4">The sequence shown here is derived from an EMBL/GenBank/DDBJ whole genome shotgun (WGS) entry which is preliminary data.</text>
</comment>
<dbReference type="EMBL" id="LSRX01001103">
    <property type="protein sequence ID" value="OLP83628.1"/>
    <property type="molecule type" value="Genomic_DNA"/>
</dbReference>
<evidence type="ECO:0000256" key="3">
    <source>
        <dbReference type="SAM" id="Phobius"/>
    </source>
</evidence>
<keyword evidence="3" id="KW-0812">Transmembrane</keyword>